<dbReference type="VEuPathDB" id="TrichDB:TRFO_02073"/>
<comment type="caution">
    <text evidence="1">The sequence shown here is derived from an EMBL/GenBank/DDBJ whole genome shotgun (WGS) entry which is preliminary data.</text>
</comment>
<dbReference type="GeneID" id="94825178"/>
<protein>
    <submittedName>
        <fullName evidence="1">Uncharacterized protein</fullName>
    </submittedName>
</protein>
<dbReference type="RefSeq" id="XP_068350075.1">
    <property type="nucleotide sequence ID" value="XM_068490474.1"/>
</dbReference>
<gene>
    <name evidence="1" type="ORF">TRFO_02073</name>
</gene>
<evidence type="ECO:0000313" key="2">
    <source>
        <dbReference type="Proteomes" id="UP000179807"/>
    </source>
</evidence>
<dbReference type="AlphaFoldDB" id="A0A1J4JCL2"/>
<evidence type="ECO:0000313" key="1">
    <source>
        <dbReference type="EMBL" id="OHS96938.1"/>
    </source>
</evidence>
<dbReference type="EMBL" id="MLAK01001148">
    <property type="protein sequence ID" value="OHS96938.1"/>
    <property type="molecule type" value="Genomic_DNA"/>
</dbReference>
<name>A0A1J4JCL2_9EUKA</name>
<sequence>MAMRYHKFYWFYENNQICFNLENVILHPYKKRPNSYQQFMDTTEGSKDQCLSELRTTIRTNLGHDDVENLNNMATFIISQEMNLDGIYFLHENFCYFDSDIQKMIIKAFYLFCIKSNEPDILLKFMTSIDAFSRFYDGDLADLSGDAYQLFFLVHKIEDEKYRIHCLRAAVKLLAIHINPDMKSDEFYQMISQYILNFGDKVNFTELFIRLINAPPLPPSNLIEIMVPHVFKYSQMNCSERTIWLSLRFLFQAHCNSIEFDYSPFVSLFPNYLSLNKKKLTDLICVIMIRLSSFNDELILLLLDIISKCSISNRTLKMIIELFFRNLKSYEIIKKSPFFQQIMEIVVKNVKSDDLELRGSSIDSYLMFKTCENMPFDLEFAKLLIENIDLIKNQDRAMFYIDKWVLNDSNLTDDELITFMQIIHSEYEHLETIAQLDGTLPSLAFIKLTKPLLEKI</sequence>
<proteinExistence type="predicted"/>
<accession>A0A1J4JCL2</accession>
<organism evidence="1 2">
    <name type="scientific">Tritrichomonas foetus</name>
    <dbReference type="NCBI Taxonomy" id="1144522"/>
    <lineage>
        <taxon>Eukaryota</taxon>
        <taxon>Metamonada</taxon>
        <taxon>Parabasalia</taxon>
        <taxon>Tritrichomonadida</taxon>
        <taxon>Tritrichomonadidae</taxon>
        <taxon>Tritrichomonas</taxon>
    </lineage>
</organism>
<keyword evidence="2" id="KW-1185">Reference proteome</keyword>
<reference evidence="1" key="1">
    <citation type="submission" date="2016-10" db="EMBL/GenBank/DDBJ databases">
        <authorList>
            <person name="Benchimol M."/>
            <person name="Almeida L.G."/>
            <person name="Vasconcelos A.T."/>
            <person name="Perreira-Neves A."/>
            <person name="Rosa I.A."/>
            <person name="Tasca T."/>
            <person name="Bogo M.R."/>
            <person name="de Souza W."/>
        </authorList>
    </citation>
    <scope>NUCLEOTIDE SEQUENCE [LARGE SCALE GENOMIC DNA]</scope>
    <source>
        <strain evidence="1">K</strain>
    </source>
</reference>
<dbReference type="Proteomes" id="UP000179807">
    <property type="component" value="Unassembled WGS sequence"/>
</dbReference>